<comment type="caution">
    <text evidence="1">The sequence shown here is derived from an EMBL/GenBank/DDBJ whole genome shotgun (WGS) entry which is preliminary data.</text>
</comment>
<name>A0A1F2UGR9_9ACTN</name>
<gene>
    <name evidence="1" type="ORF">A2074_05720</name>
</gene>
<evidence type="ECO:0000313" key="2">
    <source>
        <dbReference type="Proteomes" id="UP000178086"/>
    </source>
</evidence>
<evidence type="ECO:0000313" key="1">
    <source>
        <dbReference type="EMBL" id="OFW32230.1"/>
    </source>
</evidence>
<accession>A0A1F2UGR9</accession>
<protein>
    <submittedName>
        <fullName evidence="1">Uncharacterized protein</fullName>
    </submittedName>
</protein>
<dbReference type="EMBL" id="MELI01000103">
    <property type="protein sequence ID" value="OFW32230.1"/>
    <property type="molecule type" value="Genomic_DNA"/>
</dbReference>
<dbReference type="AlphaFoldDB" id="A0A1F2UGR9"/>
<organism evidence="1 2">
    <name type="scientific">Candidatus Aquicultor primus</name>
    <dbReference type="NCBI Taxonomy" id="1797195"/>
    <lineage>
        <taxon>Bacteria</taxon>
        <taxon>Bacillati</taxon>
        <taxon>Actinomycetota</taxon>
        <taxon>Candidatus Aquicultoria</taxon>
        <taxon>Candidatus Aquicultorales</taxon>
        <taxon>Candidatus Aquicultoraceae</taxon>
        <taxon>Candidatus Aquicultor</taxon>
    </lineage>
</organism>
<proteinExistence type="predicted"/>
<sequence length="107" mass="12410">MDKYEFLRHWESYSGLRLIGDKRVRFLGECELILYLDDDILDMSLKVAAQKHNFDLKYIETVGLHLRQYLNRVQYETVEGDGADVRESAPVDRDRSFLTVIPGGKGT</sequence>
<reference evidence="1 2" key="1">
    <citation type="journal article" date="2016" name="Nat. Commun.">
        <title>Thousands of microbial genomes shed light on interconnected biogeochemical processes in an aquifer system.</title>
        <authorList>
            <person name="Anantharaman K."/>
            <person name="Brown C.T."/>
            <person name="Hug L.A."/>
            <person name="Sharon I."/>
            <person name="Castelle C.J."/>
            <person name="Probst A.J."/>
            <person name="Thomas B.C."/>
            <person name="Singh A."/>
            <person name="Wilkins M.J."/>
            <person name="Karaoz U."/>
            <person name="Brodie E.L."/>
            <person name="Williams K.H."/>
            <person name="Hubbard S.S."/>
            <person name="Banfield J.F."/>
        </authorList>
    </citation>
    <scope>NUCLEOTIDE SEQUENCE [LARGE SCALE GENOMIC DNA]</scope>
</reference>
<dbReference type="Proteomes" id="UP000178086">
    <property type="component" value="Unassembled WGS sequence"/>
</dbReference>